<feature type="transmembrane region" description="Helical" evidence="6">
    <location>
        <begin position="359"/>
        <end position="392"/>
    </location>
</feature>
<dbReference type="GO" id="GO:0016020">
    <property type="term" value="C:membrane"/>
    <property type="evidence" value="ECO:0007669"/>
    <property type="project" value="UniProtKB-SubCell"/>
</dbReference>
<keyword evidence="5 6" id="KW-0472">Membrane</keyword>
<comment type="subcellular location">
    <subcellularLocation>
        <location evidence="1">Membrane</location>
        <topology evidence="1">Multi-pass membrane protein</topology>
    </subcellularLocation>
</comment>
<keyword evidence="8" id="KW-1185">Reference proteome</keyword>
<feature type="transmembrane region" description="Helical" evidence="6">
    <location>
        <begin position="327"/>
        <end position="347"/>
    </location>
</feature>
<name>A0A377R1H7_9NEIS</name>
<comment type="similarity">
    <text evidence="2">Belongs to the autoinducer-2 exporter (AI-2E) (TC 2.A.86) family.</text>
</comment>
<dbReference type="PANTHER" id="PTHR21716:SF64">
    <property type="entry name" value="AI-2 TRANSPORT PROTEIN TQSA"/>
    <property type="match status" value="1"/>
</dbReference>
<dbReference type="InterPro" id="IPR002549">
    <property type="entry name" value="AI-2E-like"/>
</dbReference>
<dbReference type="Pfam" id="PF01594">
    <property type="entry name" value="AI-2E_transport"/>
    <property type="match status" value="1"/>
</dbReference>
<evidence type="ECO:0000256" key="1">
    <source>
        <dbReference type="ARBA" id="ARBA00004141"/>
    </source>
</evidence>
<evidence type="ECO:0000313" key="8">
    <source>
        <dbReference type="Proteomes" id="UP000254293"/>
    </source>
</evidence>
<evidence type="ECO:0000256" key="6">
    <source>
        <dbReference type="SAM" id="Phobius"/>
    </source>
</evidence>
<dbReference type="GO" id="GO:0055085">
    <property type="term" value="P:transmembrane transport"/>
    <property type="evidence" value="ECO:0007669"/>
    <property type="project" value="TreeGrafter"/>
</dbReference>
<keyword evidence="4 6" id="KW-1133">Transmembrane helix</keyword>
<dbReference type="PANTHER" id="PTHR21716">
    <property type="entry name" value="TRANSMEMBRANE PROTEIN"/>
    <property type="match status" value="1"/>
</dbReference>
<feature type="transmembrane region" description="Helical" evidence="6">
    <location>
        <begin position="84"/>
        <end position="102"/>
    </location>
</feature>
<gene>
    <name evidence="7" type="primary">yhhT</name>
    <name evidence="7" type="ORF">NCTC13336_00368</name>
</gene>
<organism evidence="7 8">
    <name type="scientific">Kingella potus</name>
    <dbReference type="NCBI Taxonomy" id="265175"/>
    <lineage>
        <taxon>Bacteria</taxon>
        <taxon>Pseudomonadati</taxon>
        <taxon>Pseudomonadota</taxon>
        <taxon>Betaproteobacteria</taxon>
        <taxon>Neisseriales</taxon>
        <taxon>Neisseriaceae</taxon>
        <taxon>Kingella</taxon>
    </lineage>
</organism>
<dbReference type="EMBL" id="UGJJ01000001">
    <property type="protein sequence ID" value="STR00171.1"/>
    <property type="molecule type" value="Genomic_DNA"/>
</dbReference>
<protein>
    <submittedName>
        <fullName evidence="7">Pheromone autoinducer 2 transporter</fullName>
    </submittedName>
</protein>
<keyword evidence="3 6" id="KW-0812">Transmembrane</keyword>
<feature type="transmembrane region" description="Helical" evidence="6">
    <location>
        <begin position="292"/>
        <end position="320"/>
    </location>
</feature>
<evidence type="ECO:0000256" key="5">
    <source>
        <dbReference type="ARBA" id="ARBA00023136"/>
    </source>
</evidence>
<evidence type="ECO:0000256" key="4">
    <source>
        <dbReference type="ARBA" id="ARBA00022989"/>
    </source>
</evidence>
<dbReference type="AlphaFoldDB" id="A0A377R1H7"/>
<proteinExistence type="inferred from homology"/>
<feature type="transmembrane region" description="Helical" evidence="6">
    <location>
        <begin position="207"/>
        <end position="227"/>
    </location>
</feature>
<feature type="transmembrane region" description="Helical" evidence="6">
    <location>
        <begin position="114"/>
        <end position="139"/>
    </location>
</feature>
<feature type="transmembrane region" description="Helical" evidence="6">
    <location>
        <begin position="61"/>
        <end position="78"/>
    </location>
</feature>
<reference evidence="7 8" key="1">
    <citation type="submission" date="2018-06" db="EMBL/GenBank/DDBJ databases">
        <authorList>
            <consortium name="Pathogen Informatics"/>
            <person name="Doyle S."/>
        </authorList>
    </citation>
    <scope>NUCLEOTIDE SEQUENCE [LARGE SCALE GENOMIC DNA]</scope>
    <source>
        <strain evidence="7 8">NCTC13336</strain>
    </source>
</reference>
<evidence type="ECO:0000256" key="2">
    <source>
        <dbReference type="ARBA" id="ARBA00009773"/>
    </source>
</evidence>
<evidence type="ECO:0000313" key="7">
    <source>
        <dbReference type="EMBL" id="STR00171.1"/>
    </source>
</evidence>
<evidence type="ECO:0000256" key="3">
    <source>
        <dbReference type="ARBA" id="ARBA00022692"/>
    </source>
</evidence>
<sequence length="408" mass="45074">MLAKTGRILPELAPAVALRPSETFSDGLPAVRRKPRRVMLRAFTDPLQYTFFMYTKKKRGLSPWISCTAFFLALGALVLALRDILMPFIVAAVLAYILNPLVEKLRDKGVPRGAASMMVMMFALLVLLALLLILVPMLLTQFGNLTNRLPQLINFAQNKALPWLHAHFGGSLPLNKEAAAHWLQNHSGALQQAASRIAPAVVEQGGALAAGVGNFIMLPLLLYYFLFDWQHWAHGIRALIPRRFIDTYTRISREMDDVLGEFLRGQLMVMLIMGLVYGTGLMLTGLDSGFAIGMIAGILVFVPYLGAFTGLLLATIAALLQFDTWHGLAAVWAVFAVGQFLESFFITPKIVGDRIGLSPFWVIFSLMAFGQLMGFVGMLVGLPLAAVCLVLLREGSQAYFASRFYRHR</sequence>
<dbReference type="Proteomes" id="UP000254293">
    <property type="component" value="Unassembled WGS sequence"/>
</dbReference>
<feature type="transmembrane region" description="Helical" evidence="6">
    <location>
        <begin position="267"/>
        <end position="286"/>
    </location>
</feature>
<accession>A0A377R1H7</accession>